<dbReference type="InterPro" id="IPR004013">
    <property type="entry name" value="PHP_dom"/>
</dbReference>
<dbReference type="Proteomes" id="UP000184310">
    <property type="component" value="Unassembled WGS sequence"/>
</dbReference>
<dbReference type="Pfam" id="PF02811">
    <property type="entry name" value="PHP"/>
    <property type="match status" value="1"/>
</dbReference>
<reference evidence="2 3" key="1">
    <citation type="submission" date="2016-11" db="EMBL/GenBank/DDBJ databases">
        <authorList>
            <person name="Jaros S."/>
            <person name="Januszkiewicz K."/>
            <person name="Wedrychowicz H."/>
        </authorList>
    </citation>
    <scope>NUCLEOTIDE SEQUENCE [LARGE SCALE GENOMIC DNA]</scope>
    <source>
        <strain evidence="2 3">DSM 21758</strain>
    </source>
</reference>
<accession>A0A1M6IAL1</accession>
<dbReference type="CDD" id="cd07438">
    <property type="entry name" value="PHP_HisPPase_AMP"/>
    <property type="match status" value="1"/>
</dbReference>
<dbReference type="GO" id="GO:0004534">
    <property type="term" value="F:5'-3' RNA exonuclease activity"/>
    <property type="evidence" value="ECO:0007669"/>
    <property type="project" value="TreeGrafter"/>
</dbReference>
<dbReference type="InterPro" id="IPR052018">
    <property type="entry name" value="PHP_domain"/>
</dbReference>
<dbReference type="InterPro" id="IPR003141">
    <property type="entry name" value="Pol/His_phosphatase_N"/>
</dbReference>
<dbReference type="SUPFAM" id="SSF89550">
    <property type="entry name" value="PHP domain-like"/>
    <property type="match status" value="1"/>
</dbReference>
<organism evidence="2 3">
    <name type="scientific">Clostridium cavendishii DSM 21758</name>
    <dbReference type="NCBI Taxonomy" id="1121302"/>
    <lineage>
        <taxon>Bacteria</taxon>
        <taxon>Bacillati</taxon>
        <taxon>Bacillota</taxon>
        <taxon>Clostridia</taxon>
        <taxon>Eubacteriales</taxon>
        <taxon>Clostridiaceae</taxon>
        <taxon>Clostridium</taxon>
    </lineage>
</organism>
<dbReference type="Gene3D" id="1.10.150.650">
    <property type="match status" value="1"/>
</dbReference>
<keyword evidence="3" id="KW-1185">Reference proteome</keyword>
<feature type="domain" description="Polymerase/histidinol phosphatase N-terminal" evidence="1">
    <location>
        <begin position="1"/>
        <end position="62"/>
    </location>
</feature>
<dbReference type="PANTHER" id="PTHR42924:SF3">
    <property type="entry name" value="POLYMERASE_HISTIDINOL PHOSPHATASE N-TERMINAL DOMAIN-CONTAINING PROTEIN"/>
    <property type="match status" value="1"/>
</dbReference>
<dbReference type="AlphaFoldDB" id="A0A1M6IAL1"/>
<protein>
    <recommendedName>
        <fullName evidence="1">Polymerase/histidinol phosphatase N-terminal domain-containing protein</fullName>
    </recommendedName>
</protein>
<gene>
    <name evidence="2" type="ORF">SAMN02745163_01750</name>
</gene>
<dbReference type="STRING" id="1121302.SAMN02745163_01750"/>
<dbReference type="GO" id="GO:0035312">
    <property type="term" value="F:5'-3' DNA exonuclease activity"/>
    <property type="evidence" value="ECO:0007669"/>
    <property type="project" value="TreeGrafter"/>
</dbReference>
<proteinExistence type="predicted"/>
<evidence type="ECO:0000313" key="2">
    <source>
        <dbReference type="EMBL" id="SHJ31466.1"/>
    </source>
</evidence>
<evidence type="ECO:0000313" key="3">
    <source>
        <dbReference type="Proteomes" id="UP000184310"/>
    </source>
</evidence>
<dbReference type="Gene3D" id="3.20.20.140">
    <property type="entry name" value="Metal-dependent hydrolases"/>
    <property type="match status" value="2"/>
</dbReference>
<sequence length="221" mass="24864">MHTTASDGELTPEEVVNLAKEKDLDIISITDHNTLKGVKEAKVIGEQLGIKVIEGLELSTRYKGEKVHVLGYFKGGACENKELKEVLALIKSKKNLKLQELYNEKFLIEIDTEIPRITAETGIRLIHYFGGVAVLAHPVKLSSKIKDEVLNMDFDGIEAVYFRNSIEDTEFFKVLTKAKSCFYTAGSDFHTNKRLDKRHGCIADVSLNSEEIEFFISNLLI</sequence>
<dbReference type="InterPro" id="IPR016195">
    <property type="entry name" value="Pol/histidinol_Pase-like"/>
</dbReference>
<dbReference type="EMBL" id="FQZB01000007">
    <property type="protein sequence ID" value="SHJ31466.1"/>
    <property type="molecule type" value="Genomic_DNA"/>
</dbReference>
<dbReference type="PANTHER" id="PTHR42924">
    <property type="entry name" value="EXONUCLEASE"/>
    <property type="match status" value="1"/>
</dbReference>
<dbReference type="SMART" id="SM00481">
    <property type="entry name" value="POLIIIAc"/>
    <property type="match status" value="1"/>
</dbReference>
<evidence type="ECO:0000259" key="1">
    <source>
        <dbReference type="SMART" id="SM00481"/>
    </source>
</evidence>
<name>A0A1M6IAL1_9CLOT</name>